<dbReference type="Pfam" id="PF21821">
    <property type="entry name" value="Dit_like"/>
    <property type="match status" value="1"/>
</dbReference>
<protein>
    <recommendedName>
        <fullName evidence="1">Dit-like phage tail protein N-terminal domain-containing protein</fullName>
    </recommendedName>
</protein>
<name>A0A8S5L8N9_9CAUD</name>
<organism evidence="2">
    <name type="scientific">Siphoviridae sp. ctjfQ5</name>
    <dbReference type="NCBI Taxonomy" id="2823594"/>
    <lineage>
        <taxon>Viruses</taxon>
        <taxon>Duplodnaviria</taxon>
        <taxon>Heunggongvirae</taxon>
        <taxon>Uroviricota</taxon>
        <taxon>Caudoviricetes</taxon>
    </lineage>
</organism>
<evidence type="ECO:0000259" key="1">
    <source>
        <dbReference type="Pfam" id="PF21821"/>
    </source>
</evidence>
<proteinExistence type="predicted"/>
<reference evidence="2" key="1">
    <citation type="journal article" date="2021" name="Proc. Natl. Acad. Sci. U.S.A.">
        <title>A Catalog of Tens of Thousands of Viruses from Human Metagenomes Reveals Hidden Associations with Chronic Diseases.</title>
        <authorList>
            <person name="Tisza M.J."/>
            <person name="Buck C.B."/>
        </authorList>
    </citation>
    <scope>NUCLEOTIDE SEQUENCE</scope>
    <source>
        <strain evidence="2">CtjfQ5</strain>
    </source>
</reference>
<dbReference type="EMBL" id="BK014655">
    <property type="protein sequence ID" value="DAD66255.1"/>
    <property type="molecule type" value="Genomic_DNA"/>
</dbReference>
<feature type="domain" description="Dit-like phage tail protein N-terminal" evidence="1">
    <location>
        <begin position="22"/>
        <end position="127"/>
    </location>
</feature>
<accession>A0A8S5L8N9</accession>
<sequence>MAYVLRGRKGGTVRFIPLENGVIEKESESYSSSVTSNPVEDGADIDDHVNNAAGTLNISGTIIGGDGAINALKSMRDRRDVITYIGVTRMNNLVFTSLKFDRSYKNRHGASFSATLKQVQMTSSEFVPMDAELAMTSQDAGKSQNPQLARTVSTGMAILAIQSVSSTAAAALRSVNVSGGSAAPLTRLTGGYDGLARR</sequence>
<evidence type="ECO:0000313" key="2">
    <source>
        <dbReference type="EMBL" id="DAD66255.1"/>
    </source>
</evidence>
<dbReference type="InterPro" id="IPR048494">
    <property type="entry name" value="Dit-like_N"/>
</dbReference>